<dbReference type="EMBL" id="CP016171">
    <property type="protein sequence ID" value="ANN70235.1"/>
    <property type="molecule type" value="Genomic_DNA"/>
</dbReference>
<dbReference type="GO" id="GO:0032259">
    <property type="term" value="P:methylation"/>
    <property type="evidence" value="ECO:0007669"/>
    <property type="project" value="UniProtKB-KW"/>
</dbReference>
<dbReference type="Proteomes" id="UP000091897">
    <property type="component" value="Chromosome"/>
</dbReference>
<dbReference type="InterPro" id="IPR029063">
    <property type="entry name" value="SAM-dependent_MTases_sf"/>
</dbReference>
<dbReference type="Gene3D" id="3.40.50.150">
    <property type="entry name" value="Vaccinia Virus protein VP39"/>
    <property type="match status" value="1"/>
</dbReference>
<gene>
    <name evidence="2" type="ORF">BAU06_01770</name>
    <name evidence="3" type="ORF">BAU08_01760</name>
</gene>
<organism evidence="3 5">
    <name type="scientific">Bordetella bronchialis</name>
    <dbReference type="NCBI Taxonomy" id="463025"/>
    <lineage>
        <taxon>Bacteria</taxon>
        <taxon>Pseudomonadati</taxon>
        <taxon>Pseudomonadota</taxon>
        <taxon>Betaproteobacteria</taxon>
        <taxon>Burkholderiales</taxon>
        <taxon>Alcaligenaceae</taxon>
        <taxon>Bordetella</taxon>
    </lineage>
</organism>
<evidence type="ECO:0000313" key="3">
    <source>
        <dbReference type="EMBL" id="ANN70235.1"/>
    </source>
</evidence>
<evidence type="ECO:0000313" key="2">
    <source>
        <dbReference type="EMBL" id="ANN65202.1"/>
    </source>
</evidence>
<dbReference type="STRING" id="463025.BAU08_01760"/>
<name>A0A193FRG8_9BORD</name>
<evidence type="ECO:0000313" key="4">
    <source>
        <dbReference type="Proteomes" id="UP000091897"/>
    </source>
</evidence>
<dbReference type="PANTHER" id="PTHR43861">
    <property type="entry name" value="TRANS-ACONITATE 2-METHYLTRANSFERASE-RELATED"/>
    <property type="match status" value="1"/>
</dbReference>
<dbReference type="InterPro" id="IPR025714">
    <property type="entry name" value="Methyltranfer_dom"/>
</dbReference>
<evidence type="ECO:0000313" key="5">
    <source>
        <dbReference type="Proteomes" id="UP000092213"/>
    </source>
</evidence>
<protein>
    <submittedName>
        <fullName evidence="3">Trans-aconitate 2-methyltransferase</fullName>
    </submittedName>
</protein>
<dbReference type="PANTHER" id="PTHR43861:SF1">
    <property type="entry name" value="TRANS-ACONITATE 2-METHYLTRANSFERASE"/>
    <property type="match status" value="1"/>
</dbReference>
<dbReference type="AlphaFoldDB" id="A0A193FRG8"/>
<keyword evidence="4" id="KW-1185">Reference proteome</keyword>
<sequence>MAQDKWSSRQYLIFENERTRPVRDLLSAVPLEAAREVIDLGCGPGNSTEVLARRFPSAKVAGLDSSADMIAAARKRMPDVEFEVADIHTWQTSTAYDVILSNAVFQWVPGHETLFPALAAKLAEGGSLAIQMPDTMDEPPHRMMRELAQDGPWADKLKDASQSRTALNSAQWYYELLSPHCSRVDIWRTTYYHVLKDGPAAIVEWFKGSALRPFLDPLDEEEKQAYLARYTSLIEQTHRAQADGSVLLPFPRLFMVATR</sequence>
<proteinExistence type="predicted"/>
<keyword evidence="3" id="KW-0808">Transferase</keyword>
<dbReference type="InterPro" id="IPR023149">
    <property type="entry name" value="Trans_acon_MeTrfase_C"/>
</dbReference>
<dbReference type="NCBIfam" id="NF002463">
    <property type="entry name" value="PRK01683.1"/>
    <property type="match status" value="1"/>
</dbReference>
<keyword evidence="3" id="KW-0489">Methyltransferase</keyword>
<dbReference type="EMBL" id="CP016170">
    <property type="protein sequence ID" value="ANN65202.1"/>
    <property type="molecule type" value="Genomic_DNA"/>
</dbReference>
<accession>A0A193FRG8</accession>
<reference evidence="4 5" key="1">
    <citation type="submission" date="2016-06" db="EMBL/GenBank/DDBJ databases">
        <title>Complete genome sequences of Bordetella bronchialis and Bordetella flabilis.</title>
        <authorList>
            <person name="LiPuma J.J."/>
            <person name="Spilker T."/>
        </authorList>
    </citation>
    <scope>NUCLEOTIDE SEQUENCE [LARGE SCALE GENOMIC DNA]</scope>
    <source>
        <strain evidence="3 5">AU17976</strain>
        <strain evidence="2 4">AU3182</strain>
    </source>
</reference>
<evidence type="ECO:0000259" key="1">
    <source>
        <dbReference type="Pfam" id="PF13847"/>
    </source>
</evidence>
<dbReference type="Pfam" id="PF13847">
    <property type="entry name" value="Methyltransf_31"/>
    <property type="match status" value="1"/>
</dbReference>
<dbReference type="CDD" id="cd02440">
    <property type="entry name" value="AdoMet_MTases"/>
    <property type="match status" value="1"/>
</dbReference>
<dbReference type="KEGG" id="bbro:BAU06_01770"/>
<dbReference type="Proteomes" id="UP000092213">
    <property type="component" value="Chromosome"/>
</dbReference>
<dbReference type="OrthoDB" id="9795085at2"/>
<feature type="domain" description="Methyltransferase" evidence="1">
    <location>
        <begin position="34"/>
        <end position="148"/>
    </location>
</feature>
<dbReference type="SUPFAM" id="SSF53335">
    <property type="entry name" value="S-adenosyl-L-methionine-dependent methyltransferases"/>
    <property type="match status" value="1"/>
</dbReference>
<dbReference type="GO" id="GO:0030798">
    <property type="term" value="F:trans-aconitate 2-methyltransferase activity"/>
    <property type="evidence" value="ECO:0007669"/>
    <property type="project" value="InterPro"/>
</dbReference>
<dbReference type="Gene3D" id="1.10.150.290">
    <property type="entry name" value="S-adenosyl-L-methionine-dependent methyltransferases"/>
    <property type="match status" value="1"/>
</dbReference>
<dbReference type="RefSeq" id="WP_066343657.1">
    <property type="nucleotide sequence ID" value="NZ_CBCSFJ010000014.1"/>
</dbReference>